<evidence type="ECO:0000313" key="1">
    <source>
        <dbReference type="EMBL" id="WPF88656.1"/>
    </source>
</evidence>
<name>A0AAF0ZAK2_9CHRO</name>
<accession>A0AAF0ZAK2</accession>
<dbReference type="RefSeq" id="WP_015221198.1">
    <property type="nucleotide sequence ID" value="NZ_CP138348.1"/>
</dbReference>
<sequence>MVSEPQTYKNVMEAFVQEEIEFQLQNNKALSRSADYINLLEVATFALNRLPCYYASSIEGIERQRRRIKEKRELKQKISFVVSQAFAAVERDPLRRSTPIIEEDKKDIFDEARSAVYQAKDTLPETELSWIISFMEAFLTNITYNSVSAEEVVKLYYLLYYYWQENQ</sequence>
<reference evidence="1" key="1">
    <citation type="submission" date="2023-11" db="EMBL/GenBank/DDBJ databases">
        <title>Genome sequence of Cyanobacterium aponinum BCRC AL20115.</title>
        <authorList>
            <person name="Chang H.-Y."/>
            <person name="Lin K.-M."/>
            <person name="Hsueh H.-T."/>
            <person name="Chu H.-A."/>
            <person name="Kuo C.-H."/>
        </authorList>
    </citation>
    <scope>NUCLEOTIDE SEQUENCE</scope>
    <source>
        <strain evidence="1">AL20115</strain>
    </source>
</reference>
<proteinExistence type="predicted"/>
<dbReference type="Pfam" id="PF10719">
    <property type="entry name" value="ComFB"/>
    <property type="match status" value="1"/>
</dbReference>
<dbReference type="EMBL" id="CP138348">
    <property type="protein sequence ID" value="WPF88656.1"/>
    <property type="molecule type" value="Genomic_DNA"/>
</dbReference>
<dbReference type="InterPro" id="IPR019657">
    <property type="entry name" value="ComFB"/>
</dbReference>
<gene>
    <name evidence="1" type="ORF">SAY89_18000</name>
</gene>
<organism evidence="1">
    <name type="scientific">Cyanobacterium aponinum AL20115</name>
    <dbReference type="NCBI Taxonomy" id="3090662"/>
    <lineage>
        <taxon>Bacteria</taxon>
        <taxon>Bacillati</taxon>
        <taxon>Cyanobacteriota</taxon>
        <taxon>Cyanophyceae</taxon>
        <taxon>Oscillatoriophycideae</taxon>
        <taxon>Chroococcales</taxon>
        <taxon>Geminocystaceae</taxon>
        <taxon>Cyanobacterium</taxon>
    </lineage>
</organism>
<protein>
    <submittedName>
        <fullName evidence="1">Late competence development ComFB family protein</fullName>
    </submittedName>
</protein>
<dbReference type="AlphaFoldDB" id="A0AAF0ZAK2"/>